<dbReference type="InterPro" id="IPR000792">
    <property type="entry name" value="Tscrpt_reg_LuxR_C"/>
</dbReference>
<dbReference type="PANTHER" id="PTHR43214">
    <property type="entry name" value="TWO-COMPONENT RESPONSE REGULATOR"/>
    <property type="match status" value="1"/>
</dbReference>
<dbReference type="SUPFAM" id="SSF46894">
    <property type="entry name" value="C-terminal effector domain of the bipartite response regulators"/>
    <property type="match status" value="1"/>
</dbReference>
<evidence type="ECO:0000313" key="7">
    <source>
        <dbReference type="Proteomes" id="UP000252107"/>
    </source>
</evidence>
<dbReference type="PANTHER" id="PTHR43214:SF43">
    <property type="entry name" value="TWO-COMPONENT RESPONSE REGULATOR"/>
    <property type="match status" value="1"/>
</dbReference>
<dbReference type="Proteomes" id="UP000252107">
    <property type="component" value="Unassembled WGS sequence"/>
</dbReference>
<dbReference type="EMBL" id="LXQD01000307">
    <property type="protein sequence ID" value="RCJ26800.1"/>
    <property type="molecule type" value="Genomic_DNA"/>
</dbReference>
<dbReference type="PRINTS" id="PR00038">
    <property type="entry name" value="HTHLUXR"/>
</dbReference>
<dbReference type="InterPro" id="IPR001789">
    <property type="entry name" value="Sig_transdc_resp-reg_receiver"/>
</dbReference>
<dbReference type="GO" id="GO:0003677">
    <property type="term" value="F:DNA binding"/>
    <property type="evidence" value="ECO:0007669"/>
    <property type="project" value="UniProtKB-KW"/>
</dbReference>
<evidence type="ECO:0000259" key="4">
    <source>
        <dbReference type="PROSITE" id="PS50043"/>
    </source>
</evidence>
<dbReference type="InterPro" id="IPR058245">
    <property type="entry name" value="NreC/VraR/RcsB-like_REC"/>
</dbReference>
<name>A0A367QSR9_9NOSO</name>
<dbReference type="Pfam" id="PF00072">
    <property type="entry name" value="Response_reg"/>
    <property type="match status" value="1"/>
</dbReference>
<dbReference type="PROSITE" id="PS00622">
    <property type="entry name" value="HTH_LUXR_1"/>
    <property type="match status" value="1"/>
</dbReference>
<dbReference type="CDD" id="cd06170">
    <property type="entry name" value="LuxR_C_like"/>
    <property type="match status" value="1"/>
</dbReference>
<evidence type="ECO:0000256" key="2">
    <source>
        <dbReference type="ARBA" id="ARBA00023125"/>
    </source>
</evidence>
<evidence type="ECO:0000259" key="5">
    <source>
        <dbReference type="PROSITE" id="PS50110"/>
    </source>
</evidence>
<evidence type="ECO:0000313" key="6">
    <source>
        <dbReference type="EMBL" id="RCJ26800.1"/>
    </source>
</evidence>
<dbReference type="Gene3D" id="3.40.50.2300">
    <property type="match status" value="1"/>
</dbReference>
<accession>A0A367QSR9</accession>
<protein>
    <submittedName>
        <fullName evidence="6">DNA-binding response regulator</fullName>
    </submittedName>
</protein>
<dbReference type="GO" id="GO:0006355">
    <property type="term" value="P:regulation of DNA-templated transcription"/>
    <property type="evidence" value="ECO:0007669"/>
    <property type="project" value="InterPro"/>
</dbReference>
<gene>
    <name evidence="6" type="ORF">A6770_26230</name>
</gene>
<dbReference type="PROSITE" id="PS50043">
    <property type="entry name" value="HTH_LUXR_2"/>
    <property type="match status" value="1"/>
</dbReference>
<dbReference type="InterPro" id="IPR016032">
    <property type="entry name" value="Sig_transdc_resp-reg_C-effctor"/>
</dbReference>
<evidence type="ECO:0000256" key="3">
    <source>
        <dbReference type="PROSITE-ProRule" id="PRU00169"/>
    </source>
</evidence>
<dbReference type="GO" id="GO:0000160">
    <property type="term" value="P:phosphorelay signal transduction system"/>
    <property type="evidence" value="ECO:0007669"/>
    <property type="project" value="InterPro"/>
</dbReference>
<dbReference type="AlphaFoldDB" id="A0A367QSR9"/>
<comment type="caution">
    <text evidence="6">The sequence shown here is derived from an EMBL/GenBank/DDBJ whole genome shotgun (WGS) entry which is preliminary data.</text>
</comment>
<keyword evidence="1 3" id="KW-0597">Phosphoprotein</keyword>
<dbReference type="SMART" id="SM00421">
    <property type="entry name" value="HTH_LUXR"/>
    <property type="match status" value="1"/>
</dbReference>
<dbReference type="InterPro" id="IPR011006">
    <property type="entry name" value="CheY-like_superfamily"/>
</dbReference>
<reference evidence="6" key="1">
    <citation type="submission" date="2016-04" db="EMBL/GenBank/DDBJ databases">
        <authorList>
            <person name="Tabuchi Yagui T.R."/>
        </authorList>
    </citation>
    <scope>NUCLEOTIDE SEQUENCE [LARGE SCALE GENOMIC DNA]</scope>
    <source>
        <strain evidence="6">NIES-26</strain>
    </source>
</reference>
<dbReference type="SMART" id="SM00448">
    <property type="entry name" value="REC"/>
    <property type="match status" value="1"/>
</dbReference>
<proteinExistence type="predicted"/>
<dbReference type="SUPFAM" id="SSF52172">
    <property type="entry name" value="CheY-like"/>
    <property type="match status" value="1"/>
</dbReference>
<evidence type="ECO:0000256" key="1">
    <source>
        <dbReference type="ARBA" id="ARBA00022553"/>
    </source>
</evidence>
<sequence>MIKVLLVDDQSLIRQGLKALLELEPDLEIVGEAENGEEAVNLVAKLQPDVILMDIRMPIMDGVAATREIQKRFVGIKVLVLTTFDNDEYVTAALQNGAMGYLLKDTPSEELAVAIRAVYKGYTQLGPGIVKKLLTQFPTSTPTQPLPIPPNLSELTPREKEVLQLIATGASNREIAQQLYISEGTVKNHVTNILNRLNLRDRTQAAIIANTFISYLNEPN</sequence>
<feature type="modified residue" description="4-aspartylphosphate" evidence="3">
    <location>
        <position position="54"/>
    </location>
</feature>
<keyword evidence="2 6" id="KW-0238">DNA-binding</keyword>
<dbReference type="PROSITE" id="PS50110">
    <property type="entry name" value="RESPONSE_REGULATORY"/>
    <property type="match status" value="1"/>
</dbReference>
<organism evidence="6 7">
    <name type="scientific">Nostoc minutum NIES-26</name>
    <dbReference type="NCBI Taxonomy" id="1844469"/>
    <lineage>
        <taxon>Bacteria</taxon>
        <taxon>Bacillati</taxon>
        <taxon>Cyanobacteriota</taxon>
        <taxon>Cyanophyceae</taxon>
        <taxon>Nostocales</taxon>
        <taxon>Nostocaceae</taxon>
        <taxon>Nostoc</taxon>
    </lineage>
</organism>
<feature type="domain" description="HTH luxR-type" evidence="4">
    <location>
        <begin position="148"/>
        <end position="213"/>
    </location>
</feature>
<dbReference type="CDD" id="cd17535">
    <property type="entry name" value="REC_NarL-like"/>
    <property type="match status" value="1"/>
</dbReference>
<keyword evidence="7" id="KW-1185">Reference proteome</keyword>
<dbReference type="Pfam" id="PF00196">
    <property type="entry name" value="GerE"/>
    <property type="match status" value="1"/>
</dbReference>
<feature type="domain" description="Response regulatory" evidence="5">
    <location>
        <begin position="3"/>
        <end position="119"/>
    </location>
</feature>
<dbReference type="InterPro" id="IPR039420">
    <property type="entry name" value="WalR-like"/>
</dbReference>